<sequence>MNIFLVVFLQIFYLYVNGIFEDEPHPVPSNDSNLICSTCHVLKVGKDKKLKCVKRNRCCHGLNSYKECLINPCLNYKKSCKRAKHCIVNNCRSSGCYAIYYDENWVEIDTQYCNTQEDLKLKSYQIPKNVEEHGKRIIFPQVSMEKFYHNIKKSKPGTCNEDLQNEGEIFKICTGNCDNDDECPGKMKCCNNGCAKICTLKYQKNKENFINLEIVVKESLKNN</sequence>
<keyword evidence="4" id="KW-1185">Reference proteome</keyword>
<dbReference type="Gene3D" id="4.10.75.10">
    <property type="entry name" value="Elafin-like"/>
    <property type="match status" value="1"/>
</dbReference>
<dbReference type="InterPro" id="IPR008197">
    <property type="entry name" value="WAP_dom"/>
</dbReference>
<evidence type="ECO:0000313" key="3">
    <source>
        <dbReference type="EMBL" id="CEF69058.1"/>
    </source>
</evidence>
<dbReference type="GeneID" id="36381428"/>
<dbReference type="GO" id="GO:0005576">
    <property type="term" value="C:extracellular region"/>
    <property type="evidence" value="ECO:0007669"/>
    <property type="project" value="InterPro"/>
</dbReference>
<proteinExistence type="predicted"/>
<dbReference type="SUPFAM" id="SSF57256">
    <property type="entry name" value="Elafin-like"/>
    <property type="match status" value="1"/>
</dbReference>
<evidence type="ECO:0000313" key="5">
    <source>
        <dbReference type="WBParaSite" id="SRAE_2000371000.1"/>
    </source>
</evidence>
<dbReference type="OrthoDB" id="5832458at2759"/>
<dbReference type="WBParaSite" id="SRAE_2000371000.1">
    <property type="protein sequence ID" value="SRAE_2000371000.1"/>
    <property type="gene ID" value="WBGene00263935"/>
</dbReference>
<dbReference type="InterPro" id="IPR036645">
    <property type="entry name" value="Elafin-like_sf"/>
</dbReference>
<dbReference type="GO" id="GO:0030414">
    <property type="term" value="F:peptidase inhibitor activity"/>
    <property type="evidence" value="ECO:0007669"/>
    <property type="project" value="InterPro"/>
</dbReference>
<protein>
    <submittedName>
        <fullName evidence="3 5">Whey acidic protein-type 4-disulphide core domain-containing protein</fullName>
    </submittedName>
</protein>
<name>A0A090LLK9_STRRB</name>
<dbReference type="AlphaFoldDB" id="A0A090LLK9"/>
<evidence type="ECO:0000259" key="2">
    <source>
        <dbReference type="PROSITE" id="PS51390"/>
    </source>
</evidence>
<dbReference type="Pfam" id="PF00095">
    <property type="entry name" value="WAP"/>
    <property type="match status" value="1"/>
</dbReference>
<feature type="signal peptide" evidence="1">
    <location>
        <begin position="1"/>
        <end position="18"/>
    </location>
</feature>
<dbReference type="EMBL" id="LN609529">
    <property type="protein sequence ID" value="CEF69058.1"/>
    <property type="molecule type" value="Genomic_DNA"/>
</dbReference>
<evidence type="ECO:0000256" key="1">
    <source>
        <dbReference type="SAM" id="SignalP"/>
    </source>
</evidence>
<feature type="domain" description="WAP" evidence="2">
    <location>
        <begin position="152"/>
        <end position="202"/>
    </location>
</feature>
<gene>
    <name evidence="3 5 6" type="ORF">SRAE_2000371000</name>
</gene>
<dbReference type="SMART" id="SM00217">
    <property type="entry name" value="WAP"/>
    <property type="match status" value="1"/>
</dbReference>
<dbReference type="Proteomes" id="UP000035682">
    <property type="component" value="Unplaced"/>
</dbReference>
<dbReference type="CTD" id="36381428"/>
<feature type="chain" id="PRO_5015030883" evidence="1">
    <location>
        <begin position="19"/>
        <end position="223"/>
    </location>
</feature>
<accession>A0A090LLK9</accession>
<dbReference type="PROSITE" id="PS51390">
    <property type="entry name" value="WAP"/>
    <property type="match status" value="1"/>
</dbReference>
<dbReference type="RefSeq" id="XP_024508258.1">
    <property type="nucleotide sequence ID" value="XM_024654936.1"/>
</dbReference>
<dbReference type="CDD" id="cd00199">
    <property type="entry name" value="WAP"/>
    <property type="match status" value="1"/>
</dbReference>
<dbReference type="WormBase" id="SRAE_2000371000">
    <property type="protein sequence ID" value="SRP06059"/>
    <property type="gene ID" value="WBGene00263935"/>
</dbReference>
<reference evidence="5" key="2">
    <citation type="submission" date="2020-12" db="UniProtKB">
        <authorList>
            <consortium name="WormBaseParasite"/>
        </authorList>
    </citation>
    <scope>IDENTIFICATION</scope>
</reference>
<evidence type="ECO:0000313" key="4">
    <source>
        <dbReference type="Proteomes" id="UP000035682"/>
    </source>
</evidence>
<reference evidence="3 4" key="1">
    <citation type="submission" date="2014-09" db="EMBL/GenBank/DDBJ databases">
        <authorList>
            <person name="Martin A.A."/>
        </authorList>
    </citation>
    <scope>NUCLEOTIDE SEQUENCE</scope>
    <source>
        <strain evidence="4">ED321</strain>
        <strain evidence="3">ED321 Heterogonic</strain>
    </source>
</reference>
<dbReference type="MEROPS" id="I17.005"/>
<evidence type="ECO:0000313" key="6">
    <source>
        <dbReference type="WormBase" id="SRAE_2000371000"/>
    </source>
</evidence>
<keyword evidence="1" id="KW-0732">Signal</keyword>
<organism evidence="3">
    <name type="scientific">Strongyloides ratti</name>
    <name type="common">Parasitic roundworm</name>
    <dbReference type="NCBI Taxonomy" id="34506"/>
    <lineage>
        <taxon>Eukaryota</taxon>
        <taxon>Metazoa</taxon>
        <taxon>Ecdysozoa</taxon>
        <taxon>Nematoda</taxon>
        <taxon>Chromadorea</taxon>
        <taxon>Rhabditida</taxon>
        <taxon>Tylenchina</taxon>
        <taxon>Panagrolaimomorpha</taxon>
        <taxon>Strongyloidoidea</taxon>
        <taxon>Strongyloididae</taxon>
        <taxon>Strongyloides</taxon>
    </lineage>
</organism>